<dbReference type="AlphaFoldDB" id="A0AA88P3L9"/>
<dbReference type="Proteomes" id="UP001187343">
    <property type="component" value="Unassembled WGS sequence"/>
</dbReference>
<proteinExistence type="inferred from homology"/>
<reference evidence="4" key="1">
    <citation type="submission" date="2023-08" db="EMBL/GenBank/DDBJ databases">
        <title>Chromosome-level Genome Assembly of mud carp (Cirrhinus molitorella).</title>
        <authorList>
            <person name="Liu H."/>
        </authorList>
    </citation>
    <scope>NUCLEOTIDE SEQUENCE</scope>
    <source>
        <strain evidence="4">Prfri</strain>
        <tissue evidence="4">Muscle</tissue>
    </source>
</reference>
<feature type="compositionally biased region" description="Basic and acidic residues" evidence="2">
    <location>
        <begin position="249"/>
        <end position="280"/>
    </location>
</feature>
<evidence type="ECO:0000259" key="3">
    <source>
        <dbReference type="Pfam" id="PF04664"/>
    </source>
</evidence>
<accession>A0AA88P3L9</accession>
<evidence type="ECO:0000313" key="4">
    <source>
        <dbReference type="EMBL" id="KAK2874320.1"/>
    </source>
</evidence>
<comment type="similarity">
    <text evidence="1">Belongs to the opioid growth factor receptor family.</text>
</comment>
<evidence type="ECO:0000313" key="5">
    <source>
        <dbReference type="Proteomes" id="UP001187343"/>
    </source>
</evidence>
<dbReference type="PANTHER" id="PTHR14015:SF1">
    <property type="entry name" value="OPIOID GROWTH FACTOR RECEPTOR"/>
    <property type="match status" value="1"/>
</dbReference>
<feature type="domain" description="Opioid growth factor receptor (OGFr) conserved" evidence="3">
    <location>
        <begin position="596"/>
        <end position="797"/>
    </location>
</feature>
<organism evidence="4 5">
    <name type="scientific">Cirrhinus molitorella</name>
    <name type="common">mud carp</name>
    <dbReference type="NCBI Taxonomy" id="172907"/>
    <lineage>
        <taxon>Eukaryota</taxon>
        <taxon>Metazoa</taxon>
        <taxon>Chordata</taxon>
        <taxon>Craniata</taxon>
        <taxon>Vertebrata</taxon>
        <taxon>Euteleostomi</taxon>
        <taxon>Actinopterygii</taxon>
        <taxon>Neopterygii</taxon>
        <taxon>Teleostei</taxon>
        <taxon>Ostariophysi</taxon>
        <taxon>Cypriniformes</taxon>
        <taxon>Cyprinidae</taxon>
        <taxon>Labeoninae</taxon>
        <taxon>Labeonini</taxon>
        <taxon>Cirrhinus</taxon>
    </lineage>
</organism>
<feature type="domain" description="Opioid growth factor receptor (OGFr) conserved" evidence="3">
    <location>
        <begin position="359"/>
        <end position="525"/>
    </location>
</feature>
<sequence>MHAARDMQNFRHSCQDLDADACGEQVSNLTDHFYNLEFYRGQIKSSPDDVHIDEFHTKWWGDYESLEYVHSYIQWLFPIQEPGVNWSAYVLTKNEIKLFRKDEEVKRKLVKSYKLMLDFYGIRLVNESTGEVARADNWRERFINLNRHTHNNLRITRILKCLGTLGLEHYQTPLVKFFLHQTLEEKQLQNVKQSVLDYFMFAVLDKSKRQELIKYAFMHFKPQQHFVWGPKKILSRLVENCKKENVNQLENKHSRTAEKEQKNMNPQENKHKINKIDDSHPPAGMDCKKANQNNMSHDDDECEFDSTWQDEDENKTPKKKVLHRRSQRKMNAAKDMQNFRHSCWNLDGDENHDKPGQGRFYNLEFYRGQIKSSPDDVHIDDFHQKWWGKYDLLQDVTTFIQWLFPLQTQGVNPSAHVLTKKEIKLFRKDKQVKSKLVKSYKLMLDFYGIHLVDESTGEVARGSNWEDRFRNLNRYSNNNLRITRILKCLGTLGLKHYQTPLVKFFLQETLVKGQLQNVKQKDCHESSLNIRDMESDEECEFDSTWEDEYENKTPRKKVMHRKSCRNTYAAKDMQDFRYSCQNFDDDDDNDEKVSKGRFHNLEFYYGKIKSSPEDVHIDEFHQQWWGEYESLEIVLTCIHWLFPLQDQGVNWSAHCLTIKEIQLFRKDEQAKSKLVKSYKLMLDFYGIRLVNDSTGEVERAPNWRDRFRNLNRYSHNNLRITRILKCLGTLGLEHYQAPLVKFFLHETLVVGHLQSLKQSVLDYFMFAVLDKSERRELVRFAFKHFKPQEQFVWGPKKILSEFQLSQKHEDILGKRALLLQQMETHYEQQKAKKKQQCLMSQAANERNAQILKGLQNAEKNLQTRQLLHPDIINLETRYWASVEQRLPEWEQYLLGKGQPPVNETGRLLRQQRQKTRQDPSPAQCNGMKQAPT</sequence>
<evidence type="ECO:0000256" key="1">
    <source>
        <dbReference type="ARBA" id="ARBA00010365"/>
    </source>
</evidence>
<dbReference type="GO" id="GO:0016020">
    <property type="term" value="C:membrane"/>
    <property type="evidence" value="ECO:0007669"/>
    <property type="project" value="InterPro"/>
</dbReference>
<dbReference type="EMBL" id="JAUYZG010000021">
    <property type="protein sequence ID" value="KAK2874320.1"/>
    <property type="molecule type" value="Genomic_DNA"/>
</dbReference>
<feature type="region of interest" description="Disordered" evidence="2">
    <location>
        <begin position="908"/>
        <end position="932"/>
    </location>
</feature>
<dbReference type="GO" id="GO:0140625">
    <property type="term" value="F:opioid growth factor receptor activity"/>
    <property type="evidence" value="ECO:0007669"/>
    <property type="project" value="InterPro"/>
</dbReference>
<feature type="compositionally biased region" description="Basic residues" evidence="2">
    <location>
        <begin position="317"/>
        <end position="328"/>
    </location>
</feature>
<dbReference type="InterPro" id="IPR006757">
    <property type="entry name" value="OGF_rcpt"/>
</dbReference>
<protein>
    <recommendedName>
        <fullName evidence="3">Opioid growth factor receptor (OGFr) conserved domain-containing protein</fullName>
    </recommendedName>
</protein>
<dbReference type="Pfam" id="PF04664">
    <property type="entry name" value="OGFr_N"/>
    <property type="match status" value="3"/>
</dbReference>
<feature type="region of interest" description="Disordered" evidence="2">
    <location>
        <begin position="249"/>
        <end position="332"/>
    </location>
</feature>
<dbReference type="InterPro" id="IPR028006">
    <property type="entry name" value="CEP15-like"/>
</dbReference>
<gene>
    <name evidence="4" type="ORF">Q8A67_021473</name>
</gene>
<comment type="caution">
    <text evidence="4">The sequence shown here is derived from an EMBL/GenBank/DDBJ whole genome shotgun (WGS) entry which is preliminary data.</text>
</comment>
<keyword evidence="5" id="KW-1185">Reference proteome</keyword>
<evidence type="ECO:0000256" key="2">
    <source>
        <dbReference type="SAM" id="MobiDB-lite"/>
    </source>
</evidence>
<feature type="domain" description="Opioid growth factor receptor (OGFr) conserved" evidence="3">
    <location>
        <begin position="32"/>
        <end position="232"/>
    </location>
</feature>
<name>A0AA88P3L9_9TELE</name>
<dbReference type="InterPro" id="IPR039574">
    <property type="entry name" value="OGFr"/>
</dbReference>
<feature type="compositionally biased region" description="Acidic residues" evidence="2">
    <location>
        <begin position="298"/>
        <end position="313"/>
    </location>
</feature>
<dbReference type="PANTHER" id="PTHR14015">
    <property type="entry name" value="OPIOID GROWTH FACTOR RECEPTOR OGFR ZETA-TYPE OPIOID RECEPTOR"/>
    <property type="match status" value="1"/>
</dbReference>
<dbReference type="Pfam" id="PF15134">
    <property type="entry name" value="CEP15-like"/>
    <property type="match status" value="1"/>
</dbReference>